<evidence type="ECO:0000313" key="7">
    <source>
        <dbReference type="Proteomes" id="UP000656319"/>
    </source>
</evidence>
<sequence length="322" mass="35446">MLSNTSDLDLRLIRVFLAVVNARGITAAEATLGVRQSTISTQLLALEARVGFRLCERGRGGFRLTSKGERFVPSARALIAATSEFVERLREIDRKLVGTLAIGVIGQASHIESARLAQALGAFRKHDQAVRFTMKVVAPQELEDSLVNNRLDIAIGYFWRRVAGLDYTELFSERQELYCGRGHALFHKAPHVNIDGLREQDWVWRSYPIPEEFAGIGDRQVTARADSIDAATVLILSGSHIGYLPAVHAEPFEQRGLVRALGRATFGYDVAMHVAIKRGASENPIVRTFCDELLNVYGRHAATPADSPAPLSASYQRHCAGV</sequence>
<dbReference type="CDD" id="cd05466">
    <property type="entry name" value="PBP2_LTTR_substrate"/>
    <property type="match status" value="1"/>
</dbReference>
<evidence type="ECO:0000256" key="4">
    <source>
        <dbReference type="ARBA" id="ARBA00023163"/>
    </source>
</evidence>
<keyword evidence="4" id="KW-0804">Transcription</keyword>
<reference evidence="6 7" key="1">
    <citation type="submission" date="2020-10" db="EMBL/GenBank/DDBJ databases">
        <authorList>
            <person name="Peeters C."/>
        </authorList>
    </citation>
    <scope>NUCLEOTIDE SEQUENCE [LARGE SCALE GENOMIC DNA]</scope>
    <source>
        <strain evidence="6 7">LMG 27952</strain>
    </source>
</reference>
<dbReference type="EMBL" id="CAJHCQ010000021">
    <property type="protein sequence ID" value="CAD6556460.1"/>
    <property type="molecule type" value="Genomic_DNA"/>
</dbReference>
<evidence type="ECO:0000259" key="5">
    <source>
        <dbReference type="PROSITE" id="PS50931"/>
    </source>
</evidence>
<dbReference type="InterPro" id="IPR036390">
    <property type="entry name" value="WH_DNA-bd_sf"/>
</dbReference>
<keyword evidence="3" id="KW-0238">DNA-binding</keyword>
<dbReference type="SUPFAM" id="SSF53850">
    <property type="entry name" value="Periplasmic binding protein-like II"/>
    <property type="match status" value="1"/>
</dbReference>
<dbReference type="PROSITE" id="PS50931">
    <property type="entry name" value="HTH_LYSR"/>
    <property type="match status" value="1"/>
</dbReference>
<evidence type="ECO:0000256" key="2">
    <source>
        <dbReference type="ARBA" id="ARBA00023015"/>
    </source>
</evidence>
<dbReference type="InterPro" id="IPR036388">
    <property type="entry name" value="WH-like_DNA-bd_sf"/>
</dbReference>
<gene>
    <name evidence="6" type="primary">metR_2</name>
    <name evidence="6" type="ORF">LMG27952_06113</name>
</gene>
<dbReference type="InterPro" id="IPR000847">
    <property type="entry name" value="LysR_HTH_N"/>
</dbReference>
<dbReference type="PANTHER" id="PTHR30126">
    <property type="entry name" value="HTH-TYPE TRANSCRIPTIONAL REGULATOR"/>
    <property type="match status" value="1"/>
</dbReference>
<comment type="similarity">
    <text evidence="1">Belongs to the LysR transcriptional regulatory family.</text>
</comment>
<dbReference type="Pfam" id="PF00126">
    <property type="entry name" value="HTH_1"/>
    <property type="match status" value="1"/>
</dbReference>
<keyword evidence="7" id="KW-1185">Reference proteome</keyword>
<dbReference type="Gene3D" id="3.40.190.290">
    <property type="match status" value="1"/>
</dbReference>
<dbReference type="RefSeq" id="WP_201699637.1">
    <property type="nucleotide sequence ID" value="NZ_CAJHCQ010000021.1"/>
</dbReference>
<feature type="domain" description="HTH lysR-type" evidence="5">
    <location>
        <begin position="8"/>
        <end position="65"/>
    </location>
</feature>
<dbReference type="Proteomes" id="UP000656319">
    <property type="component" value="Unassembled WGS sequence"/>
</dbReference>
<dbReference type="Pfam" id="PF03466">
    <property type="entry name" value="LysR_substrate"/>
    <property type="match status" value="1"/>
</dbReference>
<dbReference type="PANTHER" id="PTHR30126:SF98">
    <property type="entry name" value="HTH-TYPE TRANSCRIPTIONAL ACTIVATOR BAUR"/>
    <property type="match status" value="1"/>
</dbReference>
<keyword evidence="2" id="KW-0805">Transcription regulation</keyword>
<evidence type="ECO:0000256" key="3">
    <source>
        <dbReference type="ARBA" id="ARBA00023125"/>
    </source>
</evidence>
<comment type="caution">
    <text evidence="6">The sequence shown here is derived from an EMBL/GenBank/DDBJ whole genome shotgun (WGS) entry which is preliminary data.</text>
</comment>
<dbReference type="Gene3D" id="1.10.10.10">
    <property type="entry name" value="Winged helix-like DNA-binding domain superfamily/Winged helix DNA-binding domain"/>
    <property type="match status" value="1"/>
</dbReference>
<dbReference type="InterPro" id="IPR005119">
    <property type="entry name" value="LysR_subst-bd"/>
</dbReference>
<organism evidence="6 7">
    <name type="scientific">Paraburkholderia hiiakae</name>
    <dbReference type="NCBI Taxonomy" id="1081782"/>
    <lineage>
        <taxon>Bacteria</taxon>
        <taxon>Pseudomonadati</taxon>
        <taxon>Pseudomonadota</taxon>
        <taxon>Betaproteobacteria</taxon>
        <taxon>Burkholderiales</taxon>
        <taxon>Burkholderiaceae</taxon>
        <taxon>Paraburkholderia</taxon>
    </lineage>
</organism>
<dbReference type="SUPFAM" id="SSF46785">
    <property type="entry name" value="Winged helix' DNA-binding domain"/>
    <property type="match status" value="1"/>
</dbReference>
<name>A0ABM8P4X7_9BURK</name>
<evidence type="ECO:0000256" key="1">
    <source>
        <dbReference type="ARBA" id="ARBA00009437"/>
    </source>
</evidence>
<protein>
    <submittedName>
        <fullName evidence="6">HTH-type transcriptional regulator MetR</fullName>
    </submittedName>
</protein>
<evidence type="ECO:0000313" key="6">
    <source>
        <dbReference type="EMBL" id="CAD6556460.1"/>
    </source>
</evidence>
<accession>A0ABM8P4X7</accession>
<proteinExistence type="inferred from homology"/>